<dbReference type="SUPFAM" id="SSF56112">
    <property type="entry name" value="Protein kinase-like (PK-like)"/>
    <property type="match status" value="1"/>
</dbReference>
<name>A0AAE0FVG7_9CHLO</name>
<keyword evidence="4" id="KW-1185">Reference proteome</keyword>
<dbReference type="EMBL" id="LGRX02013541">
    <property type="protein sequence ID" value="KAK3265971.1"/>
    <property type="molecule type" value="Genomic_DNA"/>
</dbReference>
<accession>A0AAE0FVG7</accession>
<sequence length="750" mass="83028">MMNCKMPYVCTPGSKSAITPSYKRIKHIAQSPAKPKIIWKRNLASKALSSKTVESPSTDNAAIEVDTSSQDAELVTPNQKLNMVTSKISDEELPFDDVYDLDAIRAYYTSKPIKLGSRVAVVAGQAIKVGCIWLFEEKFKPQEYKRGEVLKNTVSKMGPVFVKLGQTLSNRPDLIGKEAAEALKSLQNKMPQYPDEIAYEMILEELEWDGPISPAHKLPAGMTAEDSAASRPLFAELSLSPVSAASLGQVYKGRTHEGLDVAVKVQRPQMLPRIALDLFIAREFLAWWEKEFDSTALTPDIADSLGEGLFAELDYRKEGNNMEEFERAHADLEFVRVPSVQWKYTARQVLTTQWIFGRPLSDLTPTEQLSMSAMGVESSVVQLLQTGVLHADPHEGNLLYGDDGLLYFLDFGLISRMELRHMEGMASAILHLLSGDWDKLMTDFKQMEVVEPPFARWDTSKKNWVDISPYEFERAFVNCLQAASKTEDGTAVQRQSFGELFVDLGVMATQFRFTCPPYYILVMRSFVTLEGVAAKADPNFNIYQSALPYALRRALTPKTPYAQHALREAMLTSSGELRTEALASLIPDSKAETSADAADMIFSEESVTKAKDVAMEVITSSEGAALRRVLYDMNSVALALFLASRNGKGILAQAMSLLKSAQAAPLDTDAEDSQRIRRAQQLGKLLMLHHLKNTYTGGLRGVLALCTLGVCVAMLTLKAAWVDFTQYIRALFGKRKVMPASTTTAAALTT</sequence>
<dbReference type="PANTHER" id="PTHR10566:SF123">
    <property type="entry name" value="PROTEIN KINASE SUPERFAMILY PROTEIN"/>
    <property type="match status" value="1"/>
</dbReference>
<organism evidence="3 4">
    <name type="scientific">Cymbomonas tetramitiformis</name>
    <dbReference type="NCBI Taxonomy" id="36881"/>
    <lineage>
        <taxon>Eukaryota</taxon>
        <taxon>Viridiplantae</taxon>
        <taxon>Chlorophyta</taxon>
        <taxon>Pyramimonadophyceae</taxon>
        <taxon>Pyramimonadales</taxon>
        <taxon>Pyramimonadaceae</taxon>
        <taxon>Cymbomonas</taxon>
    </lineage>
</organism>
<evidence type="ECO:0000259" key="2">
    <source>
        <dbReference type="Pfam" id="PF03109"/>
    </source>
</evidence>
<dbReference type="InterPro" id="IPR050154">
    <property type="entry name" value="UbiB_kinase"/>
</dbReference>
<comment type="caution">
    <text evidence="3">The sequence shown here is derived from an EMBL/GenBank/DDBJ whole genome shotgun (WGS) entry which is preliminary data.</text>
</comment>
<dbReference type="InterPro" id="IPR004147">
    <property type="entry name" value="ABC1_dom"/>
</dbReference>
<dbReference type="CDD" id="cd05121">
    <property type="entry name" value="ABC1_ADCK3-like"/>
    <property type="match status" value="1"/>
</dbReference>
<dbReference type="PANTHER" id="PTHR10566">
    <property type="entry name" value="CHAPERONE-ACTIVITY OF BC1 COMPLEX CABC1 -RELATED"/>
    <property type="match status" value="1"/>
</dbReference>
<dbReference type="Proteomes" id="UP001190700">
    <property type="component" value="Unassembled WGS sequence"/>
</dbReference>
<comment type="similarity">
    <text evidence="1">Belongs to the protein kinase superfamily. ADCK protein kinase family.</text>
</comment>
<protein>
    <recommendedName>
        <fullName evidence="2">ABC1 atypical kinase-like domain-containing protein</fullName>
    </recommendedName>
</protein>
<evidence type="ECO:0000313" key="3">
    <source>
        <dbReference type="EMBL" id="KAK3265971.1"/>
    </source>
</evidence>
<dbReference type="Pfam" id="PF03109">
    <property type="entry name" value="ABC1"/>
    <property type="match status" value="1"/>
</dbReference>
<evidence type="ECO:0000256" key="1">
    <source>
        <dbReference type="ARBA" id="ARBA00009670"/>
    </source>
</evidence>
<evidence type="ECO:0000313" key="4">
    <source>
        <dbReference type="Proteomes" id="UP001190700"/>
    </source>
</evidence>
<gene>
    <name evidence="3" type="ORF">CYMTET_25380</name>
</gene>
<dbReference type="AlphaFoldDB" id="A0AAE0FVG7"/>
<feature type="domain" description="ABC1 atypical kinase-like" evidence="2">
    <location>
        <begin position="218"/>
        <end position="441"/>
    </location>
</feature>
<reference evidence="3 4" key="1">
    <citation type="journal article" date="2015" name="Genome Biol. Evol.">
        <title>Comparative Genomics of a Bacterivorous Green Alga Reveals Evolutionary Causalities and Consequences of Phago-Mixotrophic Mode of Nutrition.</title>
        <authorList>
            <person name="Burns J.A."/>
            <person name="Paasch A."/>
            <person name="Narechania A."/>
            <person name="Kim E."/>
        </authorList>
    </citation>
    <scope>NUCLEOTIDE SEQUENCE [LARGE SCALE GENOMIC DNA]</scope>
    <source>
        <strain evidence="3 4">PLY_AMNH</strain>
    </source>
</reference>
<proteinExistence type="inferred from homology"/>
<dbReference type="InterPro" id="IPR011009">
    <property type="entry name" value="Kinase-like_dom_sf"/>
</dbReference>